<dbReference type="GO" id="GO:0016779">
    <property type="term" value="F:nucleotidyltransferase activity"/>
    <property type="evidence" value="ECO:0007669"/>
    <property type="project" value="InterPro"/>
</dbReference>
<evidence type="ECO:0000259" key="1">
    <source>
        <dbReference type="Pfam" id="PF01909"/>
    </source>
</evidence>
<dbReference type="AlphaFoldDB" id="A0A0M0BLU8"/>
<dbReference type="InterPro" id="IPR002934">
    <property type="entry name" value="Polymerase_NTP_transf_dom"/>
</dbReference>
<dbReference type="SUPFAM" id="SSF81301">
    <property type="entry name" value="Nucleotidyltransferase"/>
    <property type="match status" value="1"/>
</dbReference>
<dbReference type="Proteomes" id="UP000037237">
    <property type="component" value="Unassembled WGS sequence"/>
</dbReference>
<reference evidence="2 3" key="1">
    <citation type="submission" date="2015-06" db="EMBL/GenBank/DDBJ databases">
        <title>New insights into the roles of widespread benthic archaea in carbon and nitrogen cycling.</title>
        <authorList>
            <person name="Lazar C.S."/>
            <person name="Baker B.J."/>
            <person name="Seitz K.W."/>
            <person name="Hyde A.S."/>
            <person name="Dick G.J."/>
            <person name="Hinrichs K.-U."/>
            <person name="Teske A.P."/>
        </authorList>
    </citation>
    <scope>NUCLEOTIDE SEQUENCE [LARGE SCALE GENOMIC DNA]</scope>
    <source>
        <strain evidence="2">SG8-32-1</strain>
    </source>
</reference>
<feature type="domain" description="Polymerase nucleotidyl transferase" evidence="1">
    <location>
        <begin position="126"/>
        <end position="211"/>
    </location>
</feature>
<gene>
    <name evidence="2" type="ORF">AC477_05805</name>
</gene>
<evidence type="ECO:0000313" key="2">
    <source>
        <dbReference type="EMBL" id="KON29547.1"/>
    </source>
</evidence>
<sequence length="357" mass="41897">MMLRDRDAIITKEDIIFRVYGYIHPLGAYICDPEYASPKIFKSTNPRARRGIKEPSYYKFFTDEGLKLVLKKFPQYTVFYEPLQKCLVGVNENDIHEVRKPDIRLKQLLSKEPEDVLLKALQDLFTRVSSQSGLKEEDFGVFGSLLHGFYNPKFSDLDFIIYGKDNIDRLCNGLATLYKNDPSLRNEFNHIKAVESKDWKFVNYSLKEYLWHQRRKMIYAYFDSEDTKRIVKAEFEPVKKCTENVNSYNSFARIFSEGWIKAIVEITNDEDAPFIPSVYQIELKEVIDGPHVDDITQIFSYMEEFRMQAKQGEQVVVEGNLERVNNEIMQANSVTKRRQDRTCVQIQQKKETYGLTN</sequence>
<organism evidence="2 3">
    <name type="scientific">miscellaneous Crenarchaeota group-1 archaeon SG8-32-1</name>
    <dbReference type="NCBI Taxonomy" id="1685124"/>
    <lineage>
        <taxon>Archaea</taxon>
        <taxon>Candidatus Bathyarchaeota</taxon>
        <taxon>MCG-1</taxon>
    </lineage>
</organism>
<comment type="caution">
    <text evidence="2">The sequence shown here is derived from an EMBL/GenBank/DDBJ whole genome shotgun (WGS) entry which is preliminary data.</text>
</comment>
<name>A0A0M0BLU8_9ARCH</name>
<dbReference type="InterPro" id="IPR043519">
    <property type="entry name" value="NT_sf"/>
</dbReference>
<evidence type="ECO:0000313" key="3">
    <source>
        <dbReference type="Proteomes" id="UP000037237"/>
    </source>
</evidence>
<dbReference type="EMBL" id="LFWU01000153">
    <property type="protein sequence ID" value="KON29547.1"/>
    <property type="molecule type" value="Genomic_DNA"/>
</dbReference>
<protein>
    <recommendedName>
        <fullName evidence="1">Polymerase nucleotidyl transferase domain-containing protein</fullName>
    </recommendedName>
</protein>
<accession>A0A0M0BLU8</accession>
<proteinExistence type="predicted"/>
<dbReference type="Pfam" id="PF01909">
    <property type="entry name" value="NTP_transf_2"/>
    <property type="match status" value="1"/>
</dbReference>